<comment type="caution">
    <text evidence="1">The sequence shown here is derived from an EMBL/GenBank/DDBJ whole genome shotgun (WGS) entry which is preliminary data.</text>
</comment>
<organism evidence="1 2">
    <name type="scientific">Dongia sedimenti</name>
    <dbReference type="NCBI Taxonomy" id="3064282"/>
    <lineage>
        <taxon>Bacteria</taxon>
        <taxon>Pseudomonadati</taxon>
        <taxon>Pseudomonadota</taxon>
        <taxon>Alphaproteobacteria</taxon>
        <taxon>Rhodospirillales</taxon>
        <taxon>Dongiaceae</taxon>
        <taxon>Dongia</taxon>
    </lineage>
</organism>
<proteinExistence type="predicted"/>
<gene>
    <name evidence="1" type="ORF">Q8A70_23790</name>
</gene>
<keyword evidence="2" id="KW-1185">Reference proteome</keyword>
<dbReference type="RefSeq" id="WP_379960392.1">
    <property type="nucleotide sequence ID" value="NZ_JAUYVI010000007.1"/>
</dbReference>
<dbReference type="Proteomes" id="UP001230156">
    <property type="component" value="Unassembled WGS sequence"/>
</dbReference>
<evidence type="ECO:0000313" key="1">
    <source>
        <dbReference type="EMBL" id="MDQ7250731.1"/>
    </source>
</evidence>
<accession>A0ABU0YSP1</accession>
<protein>
    <submittedName>
        <fullName evidence="1">Uncharacterized protein</fullName>
    </submittedName>
</protein>
<reference evidence="2" key="1">
    <citation type="submission" date="2023-08" db="EMBL/GenBank/DDBJ databases">
        <title>Rhodospirillaceae gen. nov., a novel taxon isolated from the Yangtze River Yuezi River estuary sludge.</title>
        <authorList>
            <person name="Ruan L."/>
        </authorList>
    </citation>
    <scope>NUCLEOTIDE SEQUENCE [LARGE SCALE GENOMIC DNA]</scope>
    <source>
        <strain evidence="2">R-7</strain>
    </source>
</reference>
<dbReference type="EMBL" id="JAUYVI010000007">
    <property type="protein sequence ID" value="MDQ7250731.1"/>
    <property type="molecule type" value="Genomic_DNA"/>
</dbReference>
<evidence type="ECO:0000313" key="2">
    <source>
        <dbReference type="Proteomes" id="UP001230156"/>
    </source>
</evidence>
<sequence length="83" mass="8871">MGLYLVFATRDLRAAVSTICTSFYMPFDRLAVVSYEGSAGELARRLDLDRTGGPGALIGAVNTRRVRAVATGFAIALLSFVLT</sequence>
<name>A0ABU0YSP1_9PROT</name>